<proteinExistence type="predicted"/>
<feature type="domain" description="Aminoglycoside phosphotransferase" evidence="1">
    <location>
        <begin position="96"/>
        <end position="279"/>
    </location>
</feature>
<dbReference type="RefSeq" id="WP_085813053.1">
    <property type="nucleotide sequence ID" value="NZ_BDQG01000001.1"/>
</dbReference>
<dbReference type="Pfam" id="PF01636">
    <property type="entry name" value="APH"/>
    <property type="match status" value="1"/>
</dbReference>
<dbReference type="EMBL" id="BDQG01000001">
    <property type="protein sequence ID" value="GAW66723.1"/>
    <property type="molecule type" value="Genomic_DNA"/>
</dbReference>
<evidence type="ECO:0000313" key="2">
    <source>
        <dbReference type="EMBL" id="GAW66723.1"/>
    </source>
</evidence>
<dbReference type="Proteomes" id="UP000194153">
    <property type="component" value="Unassembled WGS sequence"/>
</dbReference>
<name>A0ABQ0MI02_9BACT</name>
<dbReference type="InterPro" id="IPR011009">
    <property type="entry name" value="Kinase-like_dom_sf"/>
</dbReference>
<evidence type="ECO:0000313" key="3">
    <source>
        <dbReference type="Proteomes" id="UP000194153"/>
    </source>
</evidence>
<dbReference type="SUPFAM" id="SSF52540">
    <property type="entry name" value="P-loop containing nucleoside triphosphate hydrolases"/>
    <property type="match status" value="1"/>
</dbReference>
<dbReference type="Gene3D" id="3.40.50.300">
    <property type="entry name" value="P-loop containing nucleotide triphosphate hydrolases"/>
    <property type="match status" value="1"/>
</dbReference>
<accession>A0ABQ0MI02</accession>
<sequence length="517" mass="58382">MVRKLIKSLLEAKAYPEPTAGVRLIETHVSFIFVTDRFVYKVKKPVDYGFLNFTTLDRRRFYCEEEVRLNRRLCPDLYLGVVELRLTPRGASFAGGEEILDYAVKMKRLPEERMLVHLLERGEAGVDEMTRIARKVADFHAQAERGERIDACGSTSAIRGNWEENFRQAAPFAGVTVSASELAEIRNWTERFLEQNGEQFRRRVAQGFIRECDGDLHCGNICLTDQVSIFDCIEFNERFRYIDTAADLSFLLMDLEYAGRPDLSEALLAAYQQATGDREMGELLPFYKANRAFVRGKVTSFLLNDPALPPQELAAKRETARRYFRLARGYTFRDRVKPSLVITCGLMGSGKSTLARELAIELGFLLRRSDLLRKEVAGLPLQPVAEEYRGGIYNAEMDRATYAALLAQAEEALKAGKGVVADATFRRAADRESFRSLAAKLGVPCYTVETSCPEELTRQRLEARRGDPNEVSDGRWEHFHRQQAEFEAPQPGESISVDSALPLSTGTDLVLRAMGLL</sequence>
<dbReference type="GO" id="GO:0016301">
    <property type="term" value="F:kinase activity"/>
    <property type="evidence" value="ECO:0007669"/>
    <property type="project" value="UniProtKB-KW"/>
</dbReference>
<keyword evidence="2" id="KW-0808">Transferase</keyword>
<dbReference type="InterPro" id="IPR027417">
    <property type="entry name" value="P-loop_NTPase"/>
</dbReference>
<dbReference type="Pfam" id="PF13671">
    <property type="entry name" value="AAA_33"/>
    <property type="match status" value="1"/>
</dbReference>
<organism evidence="2 3">
    <name type="scientific">Geoanaerobacter pelophilus</name>
    <dbReference type="NCBI Taxonomy" id="60036"/>
    <lineage>
        <taxon>Bacteria</taxon>
        <taxon>Pseudomonadati</taxon>
        <taxon>Thermodesulfobacteriota</taxon>
        <taxon>Desulfuromonadia</taxon>
        <taxon>Geobacterales</taxon>
        <taxon>Geobacteraceae</taxon>
        <taxon>Geoanaerobacter</taxon>
    </lineage>
</organism>
<dbReference type="InterPro" id="IPR052732">
    <property type="entry name" value="Cell-binding_unc_protein"/>
</dbReference>
<dbReference type="SUPFAM" id="SSF56112">
    <property type="entry name" value="Protein kinase-like (PK-like)"/>
    <property type="match status" value="1"/>
</dbReference>
<keyword evidence="2" id="KW-0418">Kinase</keyword>
<dbReference type="InterPro" id="IPR002575">
    <property type="entry name" value="Aminoglycoside_PTrfase"/>
</dbReference>
<dbReference type="PANTHER" id="PTHR43883">
    <property type="entry name" value="SLR0207 PROTEIN"/>
    <property type="match status" value="1"/>
</dbReference>
<keyword evidence="3" id="KW-1185">Reference proteome</keyword>
<dbReference type="PANTHER" id="PTHR43883:SF1">
    <property type="entry name" value="GLUCONOKINASE"/>
    <property type="match status" value="1"/>
</dbReference>
<comment type="caution">
    <text evidence="2">The sequence shown here is derived from an EMBL/GenBank/DDBJ whole genome shotgun (WGS) entry which is preliminary data.</text>
</comment>
<protein>
    <submittedName>
        <fullName evidence="2">Kinase</fullName>
    </submittedName>
</protein>
<reference evidence="3" key="2">
    <citation type="submission" date="2017-05" db="EMBL/GenBank/DDBJ databases">
        <title>Draft genome sequence of Geobacter pelophilus, a iron(III)-reducing bacteria.</title>
        <authorList>
            <person name="Aoyagi T."/>
            <person name="Koike H."/>
            <person name="Morita T."/>
            <person name="Sato Y."/>
            <person name="Habe H."/>
            <person name="Hori T."/>
        </authorList>
    </citation>
    <scope>NUCLEOTIDE SEQUENCE [LARGE SCALE GENOMIC DNA]</scope>
    <source>
        <strain evidence="3">Drf2</strain>
    </source>
</reference>
<evidence type="ECO:0000259" key="1">
    <source>
        <dbReference type="Pfam" id="PF01636"/>
    </source>
</evidence>
<gene>
    <name evidence="2" type="ORF">GPEL0_01f2208</name>
</gene>
<reference evidence="2 3" key="1">
    <citation type="submission" date="2017-04" db="EMBL/GenBank/DDBJ databases">
        <authorList>
            <consortium name="Geobacter pelophilus Genome Sequencing"/>
            <person name="Aoyagi T."/>
            <person name="Koike H."/>
            <person name="Hori T."/>
        </authorList>
    </citation>
    <scope>NUCLEOTIDE SEQUENCE [LARGE SCALE GENOMIC DNA]</scope>
    <source>
        <strain evidence="2 3">Drf2</strain>
    </source>
</reference>